<feature type="compositionally biased region" description="Low complexity" evidence="6">
    <location>
        <begin position="51"/>
        <end position="70"/>
    </location>
</feature>
<name>A0A7M7SWT8_STRPU</name>
<dbReference type="Pfam" id="PF00010">
    <property type="entry name" value="HLH"/>
    <property type="match status" value="1"/>
</dbReference>
<dbReference type="AlphaFoldDB" id="A0A7M7SWT8"/>
<dbReference type="PANTHER" id="PTHR23349">
    <property type="entry name" value="BASIC HELIX-LOOP-HELIX TRANSCRIPTION FACTOR, TWIST"/>
    <property type="match status" value="1"/>
</dbReference>
<dbReference type="OMA" id="EMTINGM"/>
<evidence type="ECO:0000313" key="9">
    <source>
        <dbReference type="Proteomes" id="UP000007110"/>
    </source>
</evidence>
<dbReference type="GeneID" id="105438703"/>
<dbReference type="EnsemblMetazoa" id="XM_030981245">
    <property type="protein sequence ID" value="XP_030837105"/>
    <property type="gene ID" value="LOC105438703"/>
</dbReference>
<accession>A0A7M7SWT8</accession>
<comment type="subcellular location">
    <subcellularLocation>
        <location evidence="1">Nucleus</location>
    </subcellularLocation>
</comment>
<dbReference type="GO" id="GO:0000977">
    <property type="term" value="F:RNA polymerase II transcription regulatory region sequence-specific DNA binding"/>
    <property type="evidence" value="ECO:0000318"/>
    <property type="project" value="GO_Central"/>
</dbReference>
<sequence length="256" mass="28760">MPRHQHRGDHLHHRPPYQEQSEWKFGNESRSTGGRLENPFDAASFECSAMLDSAPSSSPASSVSPGSLAPHGNSPIGTHTIPNLEILASQQHHQQQQQQQQQLCGMNTQQVVNHHHHNDNHHHHHPHIQRGPKRRAVDNNPVDEAVVGNRKERRRTQSINTAFADLRECIPNVPADTKLSKIKTLRLATSYIAYLTDMVSRDDNMNGDMEMTINGMMMEDIRDGVGTTMPMIRQDFSLTCRSIIKGSIKHESATVS</sequence>
<dbReference type="FunFam" id="4.10.280.10:FF:000010">
    <property type="entry name" value="Scleraxis bHLH transcription factor"/>
    <property type="match status" value="1"/>
</dbReference>
<dbReference type="InterPro" id="IPR050283">
    <property type="entry name" value="E-box_TF_Regulators"/>
</dbReference>
<dbReference type="CDD" id="cd11466">
    <property type="entry name" value="bHLH_TS_HAND"/>
    <property type="match status" value="1"/>
</dbReference>
<keyword evidence="2" id="KW-0805">Transcription regulation</keyword>
<evidence type="ECO:0000256" key="6">
    <source>
        <dbReference type="SAM" id="MobiDB-lite"/>
    </source>
</evidence>
<dbReference type="PROSITE" id="PS50888">
    <property type="entry name" value="BHLH"/>
    <property type="match status" value="1"/>
</dbReference>
<dbReference type="InParanoid" id="A0A7M7SWT8"/>
<dbReference type="RefSeq" id="XP_030837105.1">
    <property type="nucleotide sequence ID" value="XM_030981245.1"/>
</dbReference>
<dbReference type="GO" id="GO:0006357">
    <property type="term" value="P:regulation of transcription by RNA polymerase II"/>
    <property type="evidence" value="ECO:0000318"/>
    <property type="project" value="GO_Central"/>
</dbReference>
<dbReference type="GO" id="GO:0005634">
    <property type="term" value="C:nucleus"/>
    <property type="evidence" value="ECO:0007669"/>
    <property type="project" value="UniProtKB-SubCell"/>
</dbReference>
<feature type="domain" description="BHLH" evidence="7">
    <location>
        <begin position="143"/>
        <end position="195"/>
    </location>
</feature>
<evidence type="ECO:0000256" key="4">
    <source>
        <dbReference type="ARBA" id="ARBA00023163"/>
    </source>
</evidence>
<keyword evidence="9" id="KW-1185">Reference proteome</keyword>
<dbReference type="GO" id="GO:0046983">
    <property type="term" value="F:protein dimerization activity"/>
    <property type="evidence" value="ECO:0007669"/>
    <property type="project" value="InterPro"/>
</dbReference>
<dbReference type="InterPro" id="IPR036638">
    <property type="entry name" value="HLH_DNA-bd_sf"/>
</dbReference>
<dbReference type="SUPFAM" id="SSF47459">
    <property type="entry name" value="HLH, helix-loop-helix DNA-binding domain"/>
    <property type="match status" value="1"/>
</dbReference>
<feature type="compositionally biased region" description="Basic residues" evidence="6">
    <location>
        <begin position="1"/>
        <end position="15"/>
    </location>
</feature>
<keyword evidence="3" id="KW-0238">DNA-binding</keyword>
<dbReference type="GO" id="GO:0000981">
    <property type="term" value="F:DNA-binding transcription factor activity, RNA polymerase II-specific"/>
    <property type="evidence" value="ECO:0000318"/>
    <property type="project" value="GO_Central"/>
</dbReference>
<proteinExistence type="predicted"/>
<dbReference type="OrthoDB" id="10055449at2759"/>
<reference evidence="8" key="2">
    <citation type="submission" date="2021-01" db="UniProtKB">
        <authorList>
            <consortium name="EnsemblMetazoa"/>
        </authorList>
    </citation>
    <scope>IDENTIFICATION</scope>
</reference>
<feature type="compositionally biased region" description="Basic residues" evidence="6">
    <location>
        <begin position="116"/>
        <end position="134"/>
    </location>
</feature>
<evidence type="ECO:0000259" key="7">
    <source>
        <dbReference type="PROSITE" id="PS50888"/>
    </source>
</evidence>
<dbReference type="GO" id="GO:0032502">
    <property type="term" value="P:developmental process"/>
    <property type="evidence" value="ECO:0000318"/>
    <property type="project" value="GO_Central"/>
</dbReference>
<evidence type="ECO:0000313" key="8">
    <source>
        <dbReference type="EnsemblMetazoa" id="XP_030837105"/>
    </source>
</evidence>
<feature type="region of interest" description="Disordered" evidence="6">
    <location>
        <begin position="51"/>
        <end position="80"/>
    </location>
</feature>
<dbReference type="InterPro" id="IPR011598">
    <property type="entry name" value="bHLH_dom"/>
</dbReference>
<dbReference type="Proteomes" id="UP000007110">
    <property type="component" value="Unassembled WGS sequence"/>
</dbReference>
<reference evidence="9" key="1">
    <citation type="submission" date="2015-02" db="EMBL/GenBank/DDBJ databases">
        <title>Genome sequencing for Strongylocentrotus purpuratus.</title>
        <authorList>
            <person name="Murali S."/>
            <person name="Liu Y."/>
            <person name="Vee V."/>
            <person name="English A."/>
            <person name="Wang M."/>
            <person name="Skinner E."/>
            <person name="Han Y."/>
            <person name="Muzny D.M."/>
            <person name="Worley K.C."/>
            <person name="Gibbs R.A."/>
        </authorList>
    </citation>
    <scope>NUCLEOTIDE SEQUENCE</scope>
</reference>
<keyword evidence="5" id="KW-0539">Nucleus</keyword>
<protein>
    <recommendedName>
        <fullName evidence="7">BHLH domain-containing protein</fullName>
    </recommendedName>
</protein>
<organism evidence="8 9">
    <name type="scientific">Strongylocentrotus purpuratus</name>
    <name type="common">Purple sea urchin</name>
    <dbReference type="NCBI Taxonomy" id="7668"/>
    <lineage>
        <taxon>Eukaryota</taxon>
        <taxon>Metazoa</taxon>
        <taxon>Echinodermata</taxon>
        <taxon>Eleutherozoa</taxon>
        <taxon>Echinozoa</taxon>
        <taxon>Echinoidea</taxon>
        <taxon>Euechinoidea</taxon>
        <taxon>Echinacea</taxon>
        <taxon>Camarodonta</taxon>
        <taxon>Echinidea</taxon>
        <taxon>Strongylocentrotidae</taxon>
        <taxon>Strongylocentrotus</taxon>
    </lineage>
</organism>
<dbReference type="KEGG" id="spu:105438703"/>
<feature type="region of interest" description="Disordered" evidence="6">
    <location>
        <begin position="1"/>
        <end position="39"/>
    </location>
</feature>
<evidence type="ECO:0000256" key="3">
    <source>
        <dbReference type="ARBA" id="ARBA00023125"/>
    </source>
</evidence>
<evidence type="ECO:0000256" key="2">
    <source>
        <dbReference type="ARBA" id="ARBA00023015"/>
    </source>
</evidence>
<dbReference type="SMART" id="SM00353">
    <property type="entry name" value="HLH"/>
    <property type="match status" value="1"/>
</dbReference>
<dbReference type="Gene3D" id="4.10.280.10">
    <property type="entry name" value="Helix-loop-helix DNA-binding domain"/>
    <property type="match status" value="1"/>
</dbReference>
<feature type="region of interest" description="Disordered" evidence="6">
    <location>
        <begin position="116"/>
        <end position="139"/>
    </location>
</feature>
<dbReference type="PANTHER" id="PTHR23349:SF68">
    <property type="entry name" value="FI14601P"/>
    <property type="match status" value="1"/>
</dbReference>
<keyword evidence="4" id="KW-0804">Transcription</keyword>
<evidence type="ECO:0000256" key="5">
    <source>
        <dbReference type="ARBA" id="ARBA00023242"/>
    </source>
</evidence>
<evidence type="ECO:0000256" key="1">
    <source>
        <dbReference type="ARBA" id="ARBA00004123"/>
    </source>
</evidence>